<reference evidence="1" key="1">
    <citation type="submission" date="2021-03" db="EMBL/GenBank/DDBJ databases">
        <authorList>
            <person name="Tagirdzhanova G."/>
        </authorList>
    </citation>
    <scope>NUCLEOTIDE SEQUENCE</scope>
</reference>
<dbReference type="GO" id="GO:0006044">
    <property type="term" value="P:N-acetylglucosamine metabolic process"/>
    <property type="evidence" value="ECO:0007669"/>
    <property type="project" value="TreeGrafter"/>
</dbReference>
<dbReference type="Proteomes" id="UP000664169">
    <property type="component" value="Unassembled WGS sequence"/>
</dbReference>
<accession>A0A8H3ENM4</accession>
<name>A0A8H3ENM4_9LECA</name>
<comment type="caution">
    <text evidence="1">The sequence shown here is derived from an EMBL/GenBank/DDBJ whole genome shotgun (WGS) entry which is preliminary data.</text>
</comment>
<dbReference type="InterPro" id="IPR022036">
    <property type="entry name" value="DUF3605"/>
</dbReference>
<gene>
    <name evidence="1" type="ORF">GOMPHAMPRED_006345</name>
</gene>
<dbReference type="PANTHER" id="PTHR35020">
    <property type="entry name" value="N-ACETYLGLUCOSAMINE-INDUCED PROTEIN 1"/>
    <property type="match status" value="1"/>
</dbReference>
<dbReference type="Pfam" id="PF12239">
    <property type="entry name" value="DUF3605"/>
    <property type="match status" value="1"/>
</dbReference>
<organism evidence="1 2">
    <name type="scientific">Gomphillus americanus</name>
    <dbReference type="NCBI Taxonomy" id="1940652"/>
    <lineage>
        <taxon>Eukaryota</taxon>
        <taxon>Fungi</taxon>
        <taxon>Dikarya</taxon>
        <taxon>Ascomycota</taxon>
        <taxon>Pezizomycotina</taxon>
        <taxon>Lecanoromycetes</taxon>
        <taxon>OSLEUM clade</taxon>
        <taxon>Ostropomycetidae</taxon>
        <taxon>Ostropales</taxon>
        <taxon>Graphidaceae</taxon>
        <taxon>Gomphilloideae</taxon>
        <taxon>Gomphillus</taxon>
    </lineage>
</organism>
<evidence type="ECO:0008006" key="3">
    <source>
        <dbReference type="Google" id="ProtNLM"/>
    </source>
</evidence>
<protein>
    <recommendedName>
        <fullName evidence="3">N-acetylglucosamine-induced protein 1</fullName>
    </recommendedName>
</protein>
<evidence type="ECO:0000313" key="1">
    <source>
        <dbReference type="EMBL" id="CAF9908880.1"/>
    </source>
</evidence>
<dbReference type="GO" id="GO:0005737">
    <property type="term" value="C:cytoplasm"/>
    <property type="evidence" value="ECO:0007669"/>
    <property type="project" value="TreeGrafter"/>
</dbReference>
<keyword evidence="2" id="KW-1185">Reference proteome</keyword>
<dbReference type="AlphaFoldDB" id="A0A8H3ENM4"/>
<sequence>MALNGKNSESFDTDRDRQILNLTDQEYQPHTWENLKHLIGNNNLHLLSRYPSQLQKYRQWSTETKQTWGTVTNFVLKNRLHWEPSPPELCQSGSMFRTRNEKPLSDPDDYKILVNDWPYGLDKGISHIIVWLKHRLQSTDERGDITPESRHLIEAFVESRFCAKYGAENVLWFRNWTGIQSVKSLEHFHVLLRDDDGRLEENLR</sequence>
<proteinExistence type="predicted"/>
<dbReference type="OrthoDB" id="498286at2759"/>
<dbReference type="EMBL" id="CAJPDQ010000004">
    <property type="protein sequence ID" value="CAF9908880.1"/>
    <property type="molecule type" value="Genomic_DNA"/>
</dbReference>
<dbReference type="PANTHER" id="PTHR35020:SF2">
    <property type="entry name" value="N-ACETYLGLUCOSAMINE-INDUCED PROTEIN 1"/>
    <property type="match status" value="1"/>
</dbReference>
<evidence type="ECO:0000313" key="2">
    <source>
        <dbReference type="Proteomes" id="UP000664169"/>
    </source>
</evidence>